<sequence length="85" mass="9082">MADLMTRVSEGSVRIVVNQNVLVTIQNLMPEGMREEYIALPALQNTSTESPGSSTSTATALTKKALVASLVLSLYALYMAVLYGS</sequence>
<dbReference type="EMBL" id="CDMY01000240">
    <property type="protein sequence ID" value="CEL95850.1"/>
    <property type="molecule type" value="Genomic_DNA"/>
</dbReference>
<evidence type="ECO:0000313" key="3">
    <source>
        <dbReference type="Proteomes" id="UP000041254"/>
    </source>
</evidence>
<accession>A0A0G4EIL8</accession>
<dbReference type="AlphaFoldDB" id="A0A0G4EIL8"/>
<evidence type="ECO:0000313" key="2">
    <source>
        <dbReference type="EMBL" id="CEL95850.1"/>
    </source>
</evidence>
<keyword evidence="1" id="KW-0812">Transmembrane</keyword>
<gene>
    <name evidence="2" type="ORF">Vbra_1116</name>
</gene>
<keyword evidence="1" id="KW-0472">Membrane</keyword>
<dbReference type="InParanoid" id="A0A0G4EIL8"/>
<protein>
    <submittedName>
        <fullName evidence="2">Uncharacterized protein</fullName>
    </submittedName>
</protein>
<organism evidence="2 3">
    <name type="scientific">Vitrella brassicaformis (strain CCMP3155)</name>
    <dbReference type="NCBI Taxonomy" id="1169540"/>
    <lineage>
        <taxon>Eukaryota</taxon>
        <taxon>Sar</taxon>
        <taxon>Alveolata</taxon>
        <taxon>Colpodellida</taxon>
        <taxon>Vitrellaceae</taxon>
        <taxon>Vitrella</taxon>
    </lineage>
</organism>
<reference evidence="2 3" key="1">
    <citation type="submission" date="2014-11" db="EMBL/GenBank/DDBJ databases">
        <authorList>
            <person name="Zhu J."/>
            <person name="Qi W."/>
            <person name="Song R."/>
        </authorList>
    </citation>
    <scope>NUCLEOTIDE SEQUENCE [LARGE SCALE GENOMIC DNA]</scope>
</reference>
<evidence type="ECO:0000256" key="1">
    <source>
        <dbReference type="SAM" id="Phobius"/>
    </source>
</evidence>
<keyword evidence="1" id="KW-1133">Transmembrane helix</keyword>
<feature type="transmembrane region" description="Helical" evidence="1">
    <location>
        <begin position="65"/>
        <end position="84"/>
    </location>
</feature>
<keyword evidence="3" id="KW-1185">Reference proteome</keyword>
<proteinExistence type="predicted"/>
<name>A0A0G4EIL8_VITBC</name>
<dbReference type="VEuPathDB" id="CryptoDB:Vbra_1116"/>
<dbReference type="Proteomes" id="UP000041254">
    <property type="component" value="Unassembled WGS sequence"/>
</dbReference>